<dbReference type="GO" id="GO:0003677">
    <property type="term" value="F:DNA binding"/>
    <property type="evidence" value="ECO:0007669"/>
    <property type="project" value="UniProtKB-KW"/>
</dbReference>
<keyword evidence="1" id="KW-0479">Metal-binding</keyword>
<proteinExistence type="predicted"/>
<evidence type="ECO:0000256" key="2">
    <source>
        <dbReference type="ARBA" id="ARBA00022771"/>
    </source>
</evidence>
<evidence type="ECO:0000256" key="8">
    <source>
        <dbReference type="ARBA" id="ARBA00023242"/>
    </source>
</evidence>
<sequence>MFPPPFRALSVLNRPTALLRCSNMPRLRLILPPIGMRNSCRACRLKRCFEVGMDISQKLTKSPTKR</sequence>
<dbReference type="AlphaFoldDB" id="A0ABD2IMZ8"/>
<evidence type="ECO:0000256" key="1">
    <source>
        <dbReference type="ARBA" id="ARBA00022723"/>
    </source>
</evidence>
<protein>
    <recommendedName>
        <fullName evidence="9">Nuclear receptor domain-containing protein</fullName>
    </recommendedName>
</protein>
<dbReference type="Pfam" id="PF00105">
    <property type="entry name" value="zf-C4"/>
    <property type="match status" value="1"/>
</dbReference>
<feature type="domain" description="Nuclear receptor" evidence="9">
    <location>
        <begin position="36"/>
        <end position="54"/>
    </location>
</feature>
<dbReference type="InterPro" id="IPR013088">
    <property type="entry name" value="Znf_NHR/GATA"/>
</dbReference>
<keyword evidence="5" id="KW-0238">DNA-binding</keyword>
<keyword evidence="3" id="KW-0862">Zinc</keyword>
<dbReference type="Proteomes" id="UP001620626">
    <property type="component" value="Unassembled WGS sequence"/>
</dbReference>
<keyword evidence="7" id="KW-0675">Receptor</keyword>
<dbReference type="EMBL" id="JBICBT010001200">
    <property type="protein sequence ID" value="KAL3078645.1"/>
    <property type="molecule type" value="Genomic_DNA"/>
</dbReference>
<dbReference type="Gene3D" id="3.30.50.10">
    <property type="entry name" value="Erythroid Transcription Factor GATA-1, subunit A"/>
    <property type="match status" value="1"/>
</dbReference>
<dbReference type="SUPFAM" id="SSF57716">
    <property type="entry name" value="Glucocorticoid receptor-like (DNA-binding domain)"/>
    <property type="match status" value="1"/>
</dbReference>
<evidence type="ECO:0000313" key="11">
    <source>
        <dbReference type="Proteomes" id="UP001620626"/>
    </source>
</evidence>
<evidence type="ECO:0000256" key="6">
    <source>
        <dbReference type="ARBA" id="ARBA00023163"/>
    </source>
</evidence>
<evidence type="ECO:0000256" key="7">
    <source>
        <dbReference type="ARBA" id="ARBA00023170"/>
    </source>
</evidence>
<evidence type="ECO:0000256" key="3">
    <source>
        <dbReference type="ARBA" id="ARBA00022833"/>
    </source>
</evidence>
<dbReference type="InterPro" id="IPR001628">
    <property type="entry name" value="Znf_hrmn_rcpt"/>
</dbReference>
<reference evidence="10 11" key="1">
    <citation type="submission" date="2024-10" db="EMBL/GenBank/DDBJ databases">
        <authorList>
            <person name="Kim D."/>
        </authorList>
    </citation>
    <scope>NUCLEOTIDE SEQUENCE [LARGE SCALE GENOMIC DNA]</scope>
    <source>
        <strain evidence="10">BH-2024</strain>
    </source>
</reference>
<keyword evidence="11" id="KW-1185">Reference proteome</keyword>
<organism evidence="10 11">
    <name type="scientific">Heterodera trifolii</name>
    <dbReference type="NCBI Taxonomy" id="157864"/>
    <lineage>
        <taxon>Eukaryota</taxon>
        <taxon>Metazoa</taxon>
        <taxon>Ecdysozoa</taxon>
        <taxon>Nematoda</taxon>
        <taxon>Chromadorea</taxon>
        <taxon>Rhabditida</taxon>
        <taxon>Tylenchina</taxon>
        <taxon>Tylenchomorpha</taxon>
        <taxon>Tylenchoidea</taxon>
        <taxon>Heteroderidae</taxon>
        <taxon>Heteroderinae</taxon>
        <taxon>Heterodera</taxon>
    </lineage>
</organism>
<keyword evidence="4" id="KW-0805">Transcription regulation</keyword>
<keyword evidence="8" id="KW-0539">Nucleus</keyword>
<evidence type="ECO:0000256" key="4">
    <source>
        <dbReference type="ARBA" id="ARBA00023015"/>
    </source>
</evidence>
<keyword evidence="2" id="KW-0863">Zinc-finger</keyword>
<comment type="caution">
    <text evidence="10">The sequence shown here is derived from an EMBL/GenBank/DDBJ whole genome shotgun (WGS) entry which is preliminary data.</text>
</comment>
<evidence type="ECO:0000256" key="5">
    <source>
        <dbReference type="ARBA" id="ARBA00023125"/>
    </source>
</evidence>
<evidence type="ECO:0000259" key="9">
    <source>
        <dbReference type="Pfam" id="PF00105"/>
    </source>
</evidence>
<name>A0ABD2IMZ8_9BILA</name>
<keyword evidence="6" id="KW-0804">Transcription</keyword>
<gene>
    <name evidence="10" type="ORF">niasHT_033004</name>
</gene>
<accession>A0ABD2IMZ8</accession>
<dbReference type="GO" id="GO:0008270">
    <property type="term" value="F:zinc ion binding"/>
    <property type="evidence" value="ECO:0007669"/>
    <property type="project" value="UniProtKB-KW"/>
</dbReference>
<evidence type="ECO:0000313" key="10">
    <source>
        <dbReference type="EMBL" id="KAL3078645.1"/>
    </source>
</evidence>